<dbReference type="EMBL" id="JBBPBK010000006">
    <property type="protein sequence ID" value="KAK9283990.1"/>
    <property type="molecule type" value="Genomic_DNA"/>
</dbReference>
<name>A0AAP0X3X3_LIQFO</name>
<feature type="region of interest" description="Disordered" evidence="4">
    <location>
        <begin position="779"/>
        <end position="802"/>
    </location>
</feature>
<evidence type="ECO:0000313" key="6">
    <source>
        <dbReference type="EMBL" id="KAK9283990.1"/>
    </source>
</evidence>
<evidence type="ECO:0000256" key="1">
    <source>
        <dbReference type="ARBA" id="ARBA00008070"/>
    </source>
</evidence>
<keyword evidence="7" id="KW-1185">Reference proteome</keyword>
<dbReference type="InterPro" id="IPR015943">
    <property type="entry name" value="WD40/YVTN_repeat-like_dom_sf"/>
</dbReference>
<dbReference type="PROSITE" id="PS50082">
    <property type="entry name" value="WD_REPEATS_2"/>
    <property type="match status" value="1"/>
</dbReference>
<comment type="similarity">
    <text evidence="1">Belongs to the WD repeat L(2)GL family.</text>
</comment>
<dbReference type="SMART" id="SM00320">
    <property type="entry name" value="WD40"/>
    <property type="match status" value="7"/>
</dbReference>
<gene>
    <name evidence="6" type="ORF">L1049_012248</name>
</gene>
<dbReference type="InterPro" id="IPR011041">
    <property type="entry name" value="Quinoprot_gluc/sorb_DH_b-prop"/>
</dbReference>
<dbReference type="SUPFAM" id="SSF50978">
    <property type="entry name" value="WD40 repeat-like"/>
    <property type="match status" value="1"/>
</dbReference>
<dbReference type="Gene3D" id="2.130.10.10">
    <property type="entry name" value="YVTN repeat-like/Quinoprotein amine dehydrogenase"/>
    <property type="match status" value="3"/>
</dbReference>
<evidence type="ECO:0000259" key="5">
    <source>
        <dbReference type="Pfam" id="PF12894"/>
    </source>
</evidence>
<evidence type="ECO:0000256" key="3">
    <source>
        <dbReference type="PROSITE-ProRule" id="PRU00221"/>
    </source>
</evidence>
<feature type="repeat" description="WD" evidence="3">
    <location>
        <begin position="245"/>
        <end position="287"/>
    </location>
</feature>
<dbReference type="InterPro" id="IPR036322">
    <property type="entry name" value="WD40_repeat_dom_sf"/>
</dbReference>
<sequence>MFAKRLFHKATDHPHQRSVMSTDLDPRVTLHYGIPSTASILALDPIQRILAIGTLDGRIKVLGGDTIESLLISPKQLPFKNLEFLHNQGFLASVSNENDIQVWDMEHRRMACTLQWESNITAFSVIFGTVYMYIGDEFGTVSVLKYDAEEGKIIQMPYQLPANFIAETAGILLPNHHSVVGVLPQPCSHGNRLLIAYENGLIILWDVSEDGVVLVRGNKDLQLKETVVDSESDVRPEISDDMSDQEQEEKEISSLCWASSNGSILAVGYVDGDIMLWNLSTAAPTKDQKADKSSNNVVKLQLSSGNRRLPVIVLRWSANRSFNDSGGHLFVYGGDEIGSDEVLTGCSQVGSDRSWGSSTIYPNYQVNTILTHFCPHDRAVSTHIPDRIDGWVAGGWAYLSGHADLTLNGSFADTSLLPNAGAIEISDTSSLFVLTSPGQLHVYDDACLSTLMSQQEKKASVPAMQYPMVIPTVEPCMTVGKLALVYTDEKFSRALSEIVSTAKVQVAHTLTTRGAEWPLTGGVPSPLSYAEENGVERVFVAGYQDGSVRIWDATYPALLLIFVLESEVKGIKIAGASASISALDFCSVTLNLVIGNEYGLVHLYKLIGSSAESSFHYVTETEHEVHNLHQGNGAKCSAVFSLLNSPIRTLRYANFGTRLAVGFECGRVAMLDTSSLSVLFLTDLSSSSSPVISLALKSFSDTNNMASSLEDSESKSSNDPGKGVTIILSEDANVVVIDSATGNTISSWSVHPKKGSTAISLYIIEGNISVSEVSSEKHSLNLSQNSEDKNEPPQTSSHCGSNQLEVEVDTSTETMSSGQSVLFCCEDALCLYSLKSVIQGDNNSIRKVDLVKPCCWTTTFNKDEKEGGLVVLYPTGVIEIRSSFKLISHPHKLLEAQSVTATRLIESFIVGSRALFYHSSTKPLCNELIKVAIADEQINFLYVSLLFQKS</sequence>
<dbReference type="GO" id="GO:0005886">
    <property type="term" value="C:plasma membrane"/>
    <property type="evidence" value="ECO:0007669"/>
    <property type="project" value="TreeGrafter"/>
</dbReference>
<evidence type="ECO:0000313" key="7">
    <source>
        <dbReference type="Proteomes" id="UP001415857"/>
    </source>
</evidence>
<keyword evidence="3" id="KW-0853">WD repeat</keyword>
<dbReference type="SUPFAM" id="SSF50952">
    <property type="entry name" value="Soluble quinoprotein glucose dehydrogenase"/>
    <property type="match status" value="1"/>
</dbReference>
<evidence type="ECO:0000256" key="2">
    <source>
        <dbReference type="ARBA" id="ARBA00022483"/>
    </source>
</evidence>
<dbReference type="GO" id="GO:0019905">
    <property type="term" value="F:syntaxin binding"/>
    <property type="evidence" value="ECO:0007669"/>
    <property type="project" value="TreeGrafter"/>
</dbReference>
<proteinExistence type="inferred from homology"/>
<organism evidence="6 7">
    <name type="scientific">Liquidambar formosana</name>
    <name type="common">Formosan gum</name>
    <dbReference type="NCBI Taxonomy" id="63359"/>
    <lineage>
        <taxon>Eukaryota</taxon>
        <taxon>Viridiplantae</taxon>
        <taxon>Streptophyta</taxon>
        <taxon>Embryophyta</taxon>
        <taxon>Tracheophyta</taxon>
        <taxon>Spermatophyta</taxon>
        <taxon>Magnoliopsida</taxon>
        <taxon>eudicotyledons</taxon>
        <taxon>Gunneridae</taxon>
        <taxon>Pentapetalae</taxon>
        <taxon>Saxifragales</taxon>
        <taxon>Altingiaceae</taxon>
        <taxon>Liquidambar</taxon>
    </lineage>
</organism>
<accession>A0AAP0X3X3</accession>
<dbReference type="PANTHER" id="PTHR10241">
    <property type="entry name" value="LETHAL 2 GIANT LARVAE PROTEIN"/>
    <property type="match status" value="1"/>
</dbReference>
<dbReference type="Pfam" id="PF12894">
    <property type="entry name" value="ANAPC4_WD40"/>
    <property type="match status" value="1"/>
</dbReference>
<dbReference type="InterPro" id="IPR024977">
    <property type="entry name" value="Apc4-like_WD40_dom"/>
</dbReference>
<dbReference type="GO" id="GO:0006893">
    <property type="term" value="P:Golgi to plasma membrane transport"/>
    <property type="evidence" value="ECO:0007669"/>
    <property type="project" value="TreeGrafter"/>
</dbReference>
<keyword evidence="2" id="KW-0268">Exocytosis</keyword>
<dbReference type="InterPro" id="IPR001680">
    <property type="entry name" value="WD40_rpt"/>
</dbReference>
<dbReference type="GO" id="GO:0045159">
    <property type="term" value="F:myosin II binding"/>
    <property type="evidence" value="ECO:0007669"/>
    <property type="project" value="TreeGrafter"/>
</dbReference>
<protein>
    <recommendedName>
        <fullName evidence="5">Anaphase-promoting complex subunit 4-like WD40 domain-containing protein</fullName>
    </recommendedName>
</protein>
<dbReference type="AlphaFoldDB" id="A0AAP0X3X3"/>
<dbReference type="GO" id="GO:0006887">
    <property type="term" value="P:exocytosis"/>
    <property type="evidence" value="ECO:0007669"/>
    <property type="project" value="UniProtKB-KW"/>
</dbReference>
<evidence type="ECO:0000256" key="4">
    <source>
        <dbReference type="SAM" id="MobiDB-lite"/>
    </source>
</evidence>
<dbReference type="GO" id="GO:0005096">
    <property type="term" value="F:GTPase activator activity"/>
    <property type="evidence" value="ECO:0007669"/>
    <property type="project" value="TreeGrafter"/>
</dbReference>
<feature type="domain" description="Anaphase-promoting complex subunit 4-like WD40" evidence="5">
    <location>
        <begin position="245"/>
        <end position="316"/>
    </location>
</feature>
<comment type="caution">
    <text evidence="6">The sequence shown here is derived from an EMBL/GenBank/DDBJ whole genome shotgun (WGS) entry which is preliminary data.</text>
</comment>
<dbReference type="Proteomes" id="UP001415857">
    <property type="component" value="Unassembled WGS sequence"/>
</dbReference>
<dbReference type="PANTHER" id="PTHR10241:SF38">
    <property type="entry name" value="TRANSDUCIN FAMILY PROTEIN _ WD-40 REPEAT FAMILY PROTEIN"/>
    <property type="match status" value="1"/>
</dbReference>
<feature type="compositionally biased region" description="Polar residues" evidence="4">
    <location>
        <begin position="792"/>
        <end position="802"/>
    </location>
</feature>
<dbReference type="GO" id="GO:0005737">
    <property type="term" value="C:cytoplasm"/>
    <property type="evidence" value="ECO:0007669"/>
    <property type="project" value="TreeGrafter"/>
</dbReference>
<reference evidence="6 7" key="1">
    <citation type="journal article" date="2024" name="Plant J.">
        <title>Genome sequences and population genomics reveal climatic adaptation and genomic divergence between two closely related sweetgum species.</title>
        <authorList>
            <person name="Xu W.Q."/>
            <person name="Ren C.Q."/>
            <person name="Zhang X.Y."/>
            <person name="Comes H.P."/>
            <person name="Liu X.H."/>
            <person name="Li Y.G."/>
            <person name="Kettle C.J."/>
            <person name="Jalonen R."/>
            <person name="Gaisberger H."/>
            <person name="Ma Y.Z."/>
            <person name="Qiu Y.X."/>
        </authorList>
    </citation>
    <scope>NUCLEOTIDE SEQUENCE [LARGE SCALE GENOMIC DNA]</scope>
    <source>
        <strain evidence="6">Hangzhou</strain>
    </source>
</reference>